<evidence type="ECO:0000313" key="3">
    <source>
        <dbReference type="Proteomes" id="UP000030664"/>
    </source>
</evidence>
<dbReference type="AlphaFoldDB" id="A0A0B0DG95"/>
<evidence type="ECO:0000256" key="1">
    <source>
        <dbReference type="SAM" id="Phobius"/>
    </source>
</evidence>
<keyword evidence="1" id="KW-0472">Membrane</keyword>
<dbReference type="InterPro" id="IPR025962">
    <property type="entry name" value="SdpI/YhfL"/>
</dbReference>
<dbReference type="RefSeq" id="WP_035960800.1">
    <property type="nucleotide sequence ID" value="NZ_JROM01000011.1"/>
</dbReference>
<dbReference type="eggNOG" id="ENOG50315KU">
    <property type="taxonomic scope" value="Bacteria"/>
</dbReference>
<gene>
    <name evidence="2" type="ORF">AS25_01815</name>
</gene>
<dbReference type="EMBL" id="JROM01000011">
    <property type="protein sequence ID" value="KHE75187.1"/>
    <property type="molecule type" value="Genomic_DNA"/>
</dbReference>
<dbReference type="Pfam" id="PF13630">
    <property type="entry name" value="SdpI"/>
    <property type="match status" value="1"/>
</dbReference>
<evidence type="ECO:0000313" key="2">
    <source>
        <dbReference type="EMBL" id="KHE75187.1"/>
    </source>
</evidence>
<feature type="transmembrane region" description="Helical" evidence="1">
    <location>
        <begin position="67"/>
        <end position="86"/>
    </location>
</feature>
<feature type="transmembrane region" description="Helical" evidence="1">
    <location>
        <begin position="6"/>
        <end position="26"/>
    </location>
</feature>
<evidence type="ECO:0008006" key="4">
    <source>
        <dbReference type="Google" id="ProtNLM"/>
    </source>
</evidence>
<feature type="transmembrane region" description="Helical" evidence="1">
    <location>
        <begin position="92"/>
        <end position="110"/>
    </location>
</feature>
<protein>
    <recommendedName>
        <fullName evidence="4">SdpI/YhfL family protein</fullName>
    </recommendedName>
</protein>
<reference evidence="2 3" key="1">
    <citation type="submission" date="2014-09" db="EMBL/GenBank/DDBJ databases">
        <title>High-quality draft genome sequence of Kocuria marina SO9-6, an actinobacterium isolated from a copper mine.</title>
        <authorList>
            <person name="Castro D.B."/>
            <person name="Pereira L.B."/>
            <person name="Silva M.V."/>
            <person name="Silva B.P."/>
            <person name="Zanardi B.R."/>
            <person name="Carlos C."/>
            <person name="Belgini D.R."/>
            <person name="Limache E.G."/>
            <person name="Lacerda G.V."/>
            <person name="Nery M.B."/>
            <person name="Gomes M.B."/>
            <person name="Souza S."/>
            <person name="Silva T.M."/>
            <person name="Rodrigues V.D."/>
            <person name="Paulino L.C."/>
            <person name="Vicentini R."/>
            <person name="Ferraz L.F."/>
            <person name="Ottoboni L.M."/>
        </authorList>
    </citation>
    <scope>NUCLEOTIDE SEQUENCE [LARGE SCALE GENOMIC DNA]</scope>
    <source>
        <strain evidence="2 3">SO9-6</strain>
    </source>
</reference>
<organism evidence="2 3">
    <name type="scientific">Kocuria marina</name>
    <dbReference type="NCBI Taxonomy" id="223184"/>
    <lineage>
        <taxon>Bacteria</taxon>
        <taxon>Bacillati</taxon>
        <taxon>Actinomycetota</taxon>
        <taxon>Actinomycetes</taxon>
        <taxon>Micrococcales</taxon>
        <taxon>Micrococcaceae</taxon>
        <taxon>Kocuria</taxon>
    </lineage>
</organism>
<proteinExistence type="predicted"/>
<comment type="caution">
    <text evidence="2">The sequence shown here is derived from an EMBL/GenBank/DDBJ whole genome shotgun (WGS) entry which is preliminary data.</text>
</comment>
<dbReference type="Proteomes" id="UP000030664">
    <property type="component" value="Unassembled WGS sequence"/>
</dbReference>
<sequence>MDEDLLGVIMLSFSTVLVCVVTVVTVRAAAAGSLDRNGAVGIRTRYTRASDAAWSAGHAAALPRVRWSVPLAVCAVVATIVLLVLGRPEWGIVAGLVGVLLQVAVLVSAVGPANRAARRAAQESAPEPRA</sequence>
<keyword evidence="1" id="KW-0812">Transmembrane</keyword>
<name>A0A0B0DG95_9MICC</name>
<keyword evidence="1" id="KW-1133">Transmembrane helix</keyword>
<accession>A0A0B0DG95</accession>